<dbReference type="Pfam" id="PF08668">
    <property type="entry name" value="HDOD"/>
    <property type="match status" value="1"/>
</dbReference>
<dbReference type="RefSeq" id="WP_151131189.1">
    <property type="nucleotide sequence ID" value="NZ_CP043311.1"/>
</dbReference>
<dbReference type="PANTHER" id="PTHR33525:SF3">
    <property type="entry name" value="RIBONUCLEASE Y"/>
    <property type="match status" value="1"/>
</dbReference>
<evidence type="ECO:0000256" key="1">
    <source>
        <dbReference type="PROSITE-ProRule" id="PRU00169"/>
    </source>
</evidence>
<sequence length="406" mass="43773">MADMERAPRVLIADPDRWSAELLVALVRKARCDAQLAVLQDSHSVLEHCSTGWPDLLIVDYGLPGVGGLELLREVRRQRRHPPVPFFLITERVDAASVRAALPLAPTAYLAKPFNAEDLLKRLRNLLLEPGEEVACPVPSVPTQQALDDYLAEARESSAGAPLLTTVLDALRLALDAPTRDLAELEPLFHRDPQLTGQLIAAANSAAQHLGSGCQTLAQALSRLGPQHSLNLALGLALQRSVNLSDPMLVPHGERIWQQSQRTAELARWLAQCLEGDGERCYTAGLLHALGDLAVLRSIQGWRDGGGEELTEEQVDAALRTHGAPFGSALRTRWRLPLELRQLIAAAYQLGGGVYSKDALIVHIAKLAAELPEGEDASGLARHKAARMLGLDAALLASLPNSEAAG</sequence>
<dbReference type="Pfam" id="PF00072">
    <property type="entry name" value="Response_reg"/>
    <property type="match status" value="1"/>
</dbReference>
<gene>
    <name evidence="4" type="ORF">FXN65_00755</name>
</gene>
<feature type="modified residue" description="4-aspartylphosphate" evidence="1">
    <location>
        <position position="60"/>
    </location>
</feature>
<organism evidence="4 5">
    <name type="scientific">Metapseudomonas lalkuanensis</name>
    <dbReference type="NCBI Taxonomy" id="2604832"/>
    <lineage>
        <taxon>Bacteria</taxon>
        <taxon>Pseudomonadati</taxon>
        <taxon>Pseudomonadota</taxon>
        <taxon>Gammaproteobacteria</taxon>
        <taxon>Pseudomonadales</taxon>
        <taxon>Pseudomonadaceae</taxon>
        <taxon>Metapseudomonas</taxon>
    </lineage>
</organism>
<name>A0A5J6QF71_9GAMM</name>
<dbReference type="Gene3D" id="1.10.3210.10">
    <property type="entry name" value="Hypothetical protein af1432"/>
    <property type="match status" value="1"/>
</dbReference>
<feature type="domain" description="HDOD" evidence="3">
    <location>
        <begin position="161"/>
        <end position="350"/>
    </location>
</feature>
<dbReference type="PANTHER" id="PTHR33525">
    <property type="match status" value="1"/>
</dbReference>
<dbReference type="KEGG" id="plal:FXN65_00755"/>
<evidence type="ECO:0000259" key="3">
    <source>
        <dbReference type="PROSITE" id="PS51833"/>
    </source>
</evidence>
<evidence type="ECO:0000259" key="2">
    <source>
        <dbReference type="PROSITE" id="PS50110"/>
    </source>
</evidence>
<dbReference type="InterPro" id="IPR052340">
    <property type="entry name" value="RNase_Y/CdgJ"/>
</dbReference>
<dbReference type="GO" id="GO:0000160">
    <property type="term" value="P:phosphorelay signal transduction system"/>
    <property type="evidence" value="ECO:0007669"/>
    <property type="project" value="InterPro"/>
</dbReference>
<keyword evidence="5" id="KW-1185">Reference proteome</keyword>
<dbReference type="EMBL" id="CP043311">
    <property type="protein sequence ID" value="QEY60635.1"/>
    <property type="molecule type" value="Genomic_DNA"/>
</dbReference>
<dbReference type="PROSITE" id="PS51833">
    <property type="entry name" value="HDOD"/>
    <property type="match status" value="1"/>
</dbReference>
<proteinExistence type="predicted"/>
<dbReference type="PROSITE" id="PS50110">
    <property type="entry name" value="RESPONSE_REGULATORY"/>
    <property type="match status" value="1"/>
</dbReference>
<dbReference type="InterPro" id="IPR013976">
    <property type="entry name" value="HDOD"/>
</dbReference>
<reference evidence="4 5" key="1">
    <citation type="submission" date="2019-08" db="EMBL/GenBank/DDBJ databases">
        <title>Whole-genome Sequencing of e-waste polymer degrading bacterium Pseudomonas sp. strain PE08.</title>
        <authorList>
            <person name="Kirdat K."/>
            <person name="Debbarma P."/>
            <person name="Narawade N."/>
            <person name="Suyal D."/>
            <person name="Thorat V."/>
            <person name="Shouche Y."/>
            <person name="Goel R."/>
            <person name="Yadav A."/>
        </authorList>
    </citation>
    <scope>NUCLEOTIDE SEQUENCE [LARGE SCALE GENOMIC DNA]</scope>
    <source>
        <strain evidence="4 5">PE08</strain>
    </source>
</reference>
<dbReference type="SUPFAM" id="SSF109604">
    <property type="entry name" value="HD-domain/PDEase-like"/>
    <property type="match status" value="1"/>
</dbReference>
<accession>A0A5J6QF71</accession>
<dbReference type="SMART" id="SM00448">
    <property type="entry name" value="REC"/>
    <property type="match status" value="1"/>
</dbReference>
<dbReference type="SUPFAM" id="SSF52172">
    <property type="entry name" value="CheY-like"/>
    <property type="match status" value="1"/>
</dbReference>
<dbReference type="Gene3D" id="3.40.50.2300">
    <property type="match status" value="1"/>
</dbReference>
<evidence type="ECO:0000313" key="4">
    <source>
        <dbReference type="EMBL" id="QEY60635.1"/>
    </source>
</evidence>
<dbReference type="CDD" id="cd00156">
    <property type="entry name" value="REC"/>
    <property type="match status" value="1"/>
</dbReference>
<dbReference type="InterPro" id="IPR001789">
    <property type="entry name" value="Sig_transdc_resp-reg_receiver"/>
</dbReference>
<dbReference type="Proteomes" id="UP000327179">
    <property type="component" value="Chromosome"/>
</dbReference>
<protein>
    <submittedName>
        <fullName evidence="4">HDOD domain-containing protein</fullName>
    </submittedName>
</protein>
<keyword evidence="1" id="KW-0597">Phosphoprotein</keyword>
<feature type="domain" description="Response regulatory" evidence="2">
    <location>
        <begin position="9"/>
        <end position="127"/>
    </location>
</feature>
<evidence type="ECO:0000313" key="5">
    <source>
        <dbReference type="Proteomes" id="UP000327179"/>
    </source>
</evidence>
<dbReference type="InterPro" id="IPR011006">
    <property type="entry name" value="CheY-like_superfamily"/>
</dbReference>
<dbReference type="AlphaFoldDB" id="A0A5J6QF71"/>